<keyword evidence="3" id="KW-1185">Reference proteome</keyword>
<dbReference type="Proteomes" id="UP001189429">
    <property type="component" value="Unassembled WGS sequence"/>
</dbReference>
<feature type="region of interest" description="Disordered" evidence="1">
    <location>
        <begin position="513"/>
        <end position="534"/>
    </location>
</feature>
<protein>
    <submittedName>
        <fullName evidence="2">Uncharacterized protein</fullName>
    </submittedName>
</protein>
<evidence type="ECO:0000313" key="3">
    <source>
        <dbReference type="Proteomes" id="UP001189429"/>
    </source>
</evidence>
<feature type="region of interest" description="Disordered" evidence="1">
    <location>
        <begin position="368"/>
        <end position="415"/>
    </location>
</feature>
<name>A0ABN9PFV2_9DINO</name>
<evidence type="ECO:0000313" key="2">
    <source>
        <dbReference type="EMBL" id="CAK0790347.1"/>
    </source>
</evidence>
<gene>
    <name evidence="2" type="ORF">PCOR1329_LOCUS1641</name>
</gene>
<comment type="caution">
    <text evidence="2">The sequence shown here is derived from an EMBL/GenBank/DDBJ whole genome shotgun (WGS) entry which is preliminary data.</text>
</comment>
<accession>A0ABN9PFV2</accession>
<feature type="compositionally biased region" description="Pro residues" evidence="1">
    <location>
        <begin position="374"/>
        <end position="384"/>
    </location>
</feature>
<organism evidence="2 3">
    <name type="scientific">Prorocentrum cordatum</name>
    <dbReference type="NCBI Taxonomy" id="2364126"/>
    <lineage>
        <taxon>Eukaryota</taxon>
        <taxon>Sar</taxon>
        <taxon>Alveolata</taxon>
        <taxon>Dinophyceae</taxon>
        <taxon>Prorocentrales</taxon>
        <taxon>Prorocentraceae</taxon>
        <taxon>Prorocentrum</taxon>
    </lineage>
</organism>
<sequence length="698" mass="74252">MRRFTSPERGGCPFPAACASRLAALRGGLGRRQRVRISFMLTVRPPPTEHGRRGLELYEPFAHLLTEDSRISEFVRDPSKTIDHYMEQYKSLCATEDSIRQQLPNEIRGQMVNVECSELNELLRQKIDKCKAELLESAARLNRERNRELAQSFDKIMQDCAGWGALEAALGGEGRWPDLWQARGWMAQAAVEDLDGGDEDLWEAPEAVVPAPVEDGPVPIVPLAVAQGRCYCSTGYTAGGLEQCRFAWRALRVSSAEPPLRFVKAEFLFSDDGYWDWWASHPGQPSAMTVRPLIHVCSENPCSVLEGPGTCTELIHVSDGAELGLGDLRALFVECQETNPEAAWPAASLGPLVAAAAPARPAAVAKAAGRPPAAAGPPRAPPGAAPFDDFLSVRGSSRGPGSELAAGEEAAAAGGLGGKLEGARVRFEEGKRAAGDVNLDGFPLGAEAAGEGPVKKRSLGDLLVERAAKLKRAASDAAPRGSGDPVPDRALPGAGPSGGMAELAQALVMAIREGKEGPPGDGGGDGLGSSDPAAVPRDLATKRAFCRRMAAASPGRLAELSLQQMADFLGSQEGEAAVDATGPIALRYLLTIYLPQHPVKEIGVQTYRELRTLAEAVDLLMQGKAAHACDLIVQRLKALQVATTDGSWAAAKWLELIPPRDEPTAIRSEEEGLIHSIQLGEMKLDELSARLASAKTPG</sequence>
<feature type="compositionally biased region" description="Low complexity" evidence="1">
    <location>
        <begin position="401"/>
        <end position="413"/>
    </location>
</feature>
<proteinExistence type="predicted"/>
<reference evidence="2" key="1">
    <citation type="submission" date="2023-10" db="EMBL/GenBank/DDBJ databases">
        <authorList>
            <person name="Chen Y."/>
            <person name="Shah S."/>
            <person name="Dougan E. K."/>
            <person name="Thang M."/>
            <person name="Chan C."/>
        </authorList>
    </citation>
    <scope>NUCLEOTIDE SEQUENCE [LARGE SCALE GENOMIC DNA]</scope>
</reference>
<evidence type="ECO:0000256" key="1">
    <source>
        <dbReference type="SAM" id="MobiDB-lite"/>
    </source>
</evidence>
<feature type="region of interest" description="Disordered" evidence="1">
    <location>
        <begin position="472"/>
        <end position="498"/>
    </location>
</feature>
<dbReference type="EMBL" id="CAUYUJ010000403">
    <property type="protein sequence ID" value="CAK0790347.1"/>
    <property type="molecule type" value="Genomic_DNA"/>
</dbReference>